<dbReference type="AntiFam" id="ANF00185">
    <property type="entry name" value="Shadow ORF (opposite ybhD)"/>
</dbReference>
<dbReference type="AlphaFoldDB" id="A0A1D8IPJ8"/>
<evidence type="ECO:0000313" key="1">
    <source>
        <dbReference type="EMBL" id="AOU98428.1"/>
    </source>
</evidence>
<accession>A0A1D8IPJ8</accession>
<name>A0A1D8IPJ8_9GAMM</name>
<dbReference type="KEGG" id="aprs:BI364_11090"/>
<keyword evidence="2" id="KW-1185">Reference proteome</keyword>
<gene>
    <name evidence="1" type="ORF">BI364_11090</name>
</gene>
<sequence>MVFAASGTETRDLAYLSVIAVQVIDRLAGLIDLFEDAARMLKHHQPCLGRADPTMMAGEQRDTEFPFQLTQLLRQSRLGNMHALRGPADMSDLCDC</sequence>
<dbReference type="Proteomes" id="UP000095401">
    <property type="component" value="Chromosome"/>
</dbReference>
<reference evidence="2" key="1">
    <citation type="submission" date="2016-09" db="EMBL/GenBank/DDBJ databases">
        <title>Acidihalobacter prosperus F5.</title>
        <authorList>
            <person name="Khaleque H.N."/>
            <person name="Ramsay J.P."/>
            <person name="Kaksonen A.H."/>
            <person name="Boxall N.J."/>
            <person name="Watkin E.L.J."/>
        </authorList>
    </citation>
    <scope>NUCLEOTIDE SEQUENCE [LARGE SCALE GENOMIC DNA]</scope>
    <source>
        <strain evidence="2">F5</strain>
    </source>
</reference>
<proteinExistence type="predicted"/>
<organism evidence="1 2">
    <name type="scientific">Acidihalobacter yilgarnensis</name>
    <dbReference type="NCBI Taxonomy" id="2819280"/>
    <lineage>
        <taxon>Bacteria</taxon>
        <taxon>Pseudomonadati</taxon>
        <taxon>Pseudomonadota</taxon>
        <taxon>Gammaproteobacteria</taxon>
        <taxon>Chromatiales</taxon>
        <taxon>Ectothiorhodospiraceae</taxon>
        <taxon>Acidihalobacter</taxon>
    </lineage>
</organism>
<dbReference type="EMBL" id="CP017415">
    <property type="protein sequence ID" value="AOU98428.1"/>
    <property type="molecule type" value="Genomic_DNA"/>
</dbReference>
<evidence type="ECO:0000313" key="2">
    <source>
        <dbReference type="Proteomes" id="UP000095401"/>
    </source>
</evidence>
<protein>
    <submittedName>
        <fullName evidence="1">Uncharacterized protein</fullName>
    </submittedName>
</protein>